<evidence type="ECO:0000313" key="2">
    <source>
        <dbReference type="EMBL" id="MBU3838211.1"/>
    </source>
</evidence>
<evidence type="ECO:0000313" key="3">
    <source>
        <dbReference type="Proteomes" id="UP000783796"/>
    </source>
</evidence>
<dbReference type="Pfam" id="PF07728">
    <property type="entry name" value="AAA_5"/>
    <property type="match status" value="1"/>
</dbReference>
<dbReference type="InterPro" id="IPR003593">
    <property type="entry name" value="AAA+_ATPase"/>
</dbReference>
<gene>
    <name evidence="2" type="ORF">H9777_07860</name>
</gene>
<dbReference type="SUPFAM" id="SSF88697">
    <property type="entry name" value="PUA domain-like"/>
    <property type="match status" value="1"/>
</dbReference>
<dbReference type="AlphaFoldDB" id="A0A948TC09"/>
<dbReference type="PANTHER" id="PTHR37291">
    <property type="entry name" value="5-METHYLCYTOSINE-SPECIFIC RESTRICTION ENZYME B"/>
    <property type="match status" value="1"/>
</dbReference>
<reference evidence="2" key="2">
    <citation type="submission" date="2021-04" db="EMBL/GenBank/DDBJ databases">
        <authorList>
            <person name="Gilroy R."/>
        </authorList>
    </citation>
    <scope>NUCLEOTIDE SEQUENCE</scope>
    <source>
        <strain evidence="2">G4-2901</strain>
    </source>
</reference>
<name>A0A948TC09_9BACT</name>
<dbReference type="Proteomes" id="UP000783796">
    <property type="component" value="Unassembled WGS sequence"/>
</dbReference>
<evidence type="ECO:0000259" key="1">
    <source>
        <dbReference type="SMART" id="SM00382"/>
    </source>
</evidence>
<feature type="domain" description="AAA+ ATPase" evidence="1">
    <location>
        <begin position="345"/>
        <end position="505"/>
    </location>
</feature>
<dbReference type="Pfam" id="PF01878">
    <property type="entry name" value="EVE"/>
    <property type="match status" value="1"/>
</dbReference>
<dbReference type="GO" id="GO:0005524">
    <property type="term" value="F:ATP binding"/>
    <property type="evidence" value="ECO:0007669"/>
    <property type="project" value="InterPro"/>
</dbReference>
<dbReference type="InterPro" id="IPR052934">
    <property type="entry name" value="Methyl-DNA_Rec/Restrict_Enz"/>
</dbReference>
<dbReference type="Gene3D" id="3.40.50.300">
    <property type="entry name" value="P-loop containing nucleotide triphosphate hydrolases"/>
    <property type="match status" value="1"/>
</dbReference>
<protein>
    <submittedName>
        <fullName evidence="2">EVE domain-containing protein</fullName>
    </submittedName>
</protein>
<organism evidence="2 3">
    <name type="scientific">Candidatus Phocaeicola faecigallinarum</name>
    <dbReference type="NCBI Taxonomy" id="2838732"/>
    <lineage>
        <taxon>Bacteria</taxon>
        <taxon>Pseudomonadati</taxon>
        <taxon>Bacteroidota</taxon>
        <taxon>Bacteroidia</taxon>
        <taxon>Bacteroidales</taxon>
        <taxon>Bacteroidaceae</taxon>
        <taxon>Phocaeicola</taxon>
    </lineage>
</organism>
<sequence>MENYMNRMSSDAQENQEGVKTWMYAPGEGARKWDECLENSEMYLGWDDMNDLSQYSSREDMVNRMKEIYGANKSYMNDSLATWEFAQVMNVGDIVFAKKGLHNIIGRGIVTGSYDYDDEREEYKHIRSVKWEKVGDWYIDEQIVMKTLTDITKYKDYVKRLNELVETPMDETEEHSQRNYWWLNANPKVWSMSEWVVGEIQDYTLFNDNGNKRRIYQNFIDAKEGDIVVCYESNPTKQILGLAEVAKANDGEKIMFRKTETLSSPIDFSTIKEIAELRNMEFLVNPNGSFFKLTCAEYEIIIDLIRESNKLPDVVSLEKYSKSDFLNEVFMDEKDYDRLSHQLKVKKNVILQGAPGVGKTFSAKRLAYSVMGVKDDSRICFIQFHQNYSYEDFIMGYRPVEDKFILRKGIFYDFCTLAKNNRDKDYFFIIDEINRGNLSKIFGELLMLIEKDYRGEKNKMTLAYTGEKFYVPENLYIIGMMNTADRSLAMIDYALRRRFSFFNIKPGFETEGFKKKCSSVTNPKLEKLVRKIIELNKKIIEDDSLGSGFEIGHSYLCFKNPVDVTDDFLRGVVEYDIIPMLEEYWFDNKNKVNEWSEKLKSALND</sequence>
<dbReference type="InterPro" id="IPR027417">
    <property type="entry name" value="P-loop_NTPase"/>
</dbReference>
<dbReference type="InterPro" id="IPR002740">
    <property type="entry name" value="EVE_domain"/>
</dbReference>
<dbReference type="GO" id="GO:0016887">
    <property type="term" value="F:ATP hydrolysis activity"/>
    <property type="evidence" value="ECO:0007669"/>
    <property type="project" value="InterPro"/>
</dbReference>
<dbReference type="SUPFAM" id="SSF52540">
    <property type="entry name" value="P-loop containing nucleoside triphosphate hydrolases"/>
    <property type="match status" value="1"/>
</dbReference>
<proteinExistence type="predicted"/>
<dbReference type="PANTHER" id="PTHR37291:SF1">
    <property type="entry name" value="TYPE IV METHYL-DIRECTED RESTRICTION ENZYME ECOKMCRB SUBUNIT"/>
    <property type="match status" value="1"/>
</dbReference>
<dbReference type="EMBL" id="JAHLFW010000069">
    <property type="protein sequence ID" value="MBU3838211.1"/>
    <property type="molecule type" value="Genomic_DNA"/>
</dbReference>
<dbReference type="InterPro" id="IPR011704">
    <property type="entry name" value="ATPase_dyneun-rel_AAA"/>
</dbReference>
<dbReference type="SMART" id="SM00382">
    <property type="entry name" value="AAA"/>
    <property type="match status" value="1"/>
</dbReference>
<dbReference type="Gene3D" id="3.10.590.10">
    <property type="entry name" value="ph1033 like domains"/>
    <property type="match status" value="1"/>
</dbReference>
<reference evidence="2" key="1">
    <citation type="journal article" date="2021" name="PeerJ">
        <title>Extensive microbial diversity within the chicken gut microbiome revealed by metagenomics and culture.</title>
        <authorList>
            <person name="Gilroy R."/>
            <person name="Ravi A."/>
            <person name="Getino M."/>
            <person name="Pursley I."/>
            <person name="Horton D.L."/>
            <person name="Alikhan N.F."/>
            <person name="Baker D."/>
            <person name="Gharbi K."/>
            <person name="Hall N."/>
            <person name="Watson M."/>
            <person name="Adriaenssens E.M."/>
            <person name="Foster-Nyarko E."/>
            <person name="Jarju S."/>
            <person name="Secka A."/>
            <person name="Antonio M."/>
            <person name="Oren A."/>
            <person name="Chaudhuri R.R."/>
            <person name="La Ragione R."/>
            <person name="Hildebrand F."/>
            <person name="Pallen M.J."/>
        </authorList>
    </citation>
    <scope>NUCLEOTIDE SEQUENCE</scope>
    <source>
        <strain evidence="2">G4-2901</strain>
    </source>
</reference>
<accession>A0A948TC09</accession>
<comment type="caution">
    <text evidence="2">The sequence shown here is derived from an EMBL/GenBank/DDBJ whole genome shotgun (WGS) entry which is preliminary data.</text>
</comment>
<dbReference type="InterPro" id="IPR015947">
    <property type="entry name" value="PUA-like_sf"/>
</dbReference>
<dbReference type="CDD" id="cd00009">
    <property type="entry name" value="AAA"/>
    <property type="match status" value="1"/>
</dbReference>